<evidence type="ECO:0000313" key="5">
    <source>
        <dbReference type="Proteomes" id="UP000663854"/>
    </source>
</evidence>
<name>A0A813XY22_9BILA</name>
<dbReference type="EMBL" id="CAJNOL010000135">
    <property type="protein sequence ID" value="CAF0875835.1"/>
    <property type="molecule type" value="Genomic_DNA"/>
</dbReference>
<keyword evidence="1" id="KW-0472">Membrane</keyword>
<keyword evidence="1" id="KW-0812">Transmembrane</keyword>
<dbReference type="AlphaFoldDB" id="A0A813XY22"/>
<evidence type="ECO:0000313" key="6">
    <source>
        <dbReference type="Proteomes" id="UP000663870"/>
    </source>
</evidence>
<proteinExistence type="predicted"/>
<protein>
    <submittedName>
        <fullName evidence="4">Uncharacterized protein</fullName>
    </submittedName>
</protein>
<feature type="transmembrane region" description="Helical" evidence="1">
    <location>
        <begin position="285"/>
        <end position="309"/>
    </location>
</feature>
<keyword evidence="1" id="KW-1133">Transmembrane helix</keyword>
<organism evidence="4 5">
    <name type="scientific">Rotaria sordida</name>
    <dbReference type="NCBI Taxonomy" id="392033"/>
    <lineage>
        <taxon>Eukaryota</taxon>
        <taxon>Metazoa</taxon>
        <taxon>Spiralia</taxon>
        <taxon>Gnathifera</taxon>
        <taxon>Rotifera</taxon>
        <taxon>Eurotatoria</taxon>
        <taxon>Bdelloidea</taxon>
        <taxon>Philodinida</taxon>
        <taxon>Philodinidae</taxon>
        <taxon>Rotaria</taxon>
    </lineage>
</organism>
<comment type="caution">
    <text evidence="4">The sequence shown here is derived from an EMBL/GenBank/DDBJ whole genome shotgun (WGS) entry which is preliminary data.</text>
</comment>
<reference evidence="4" key="1">
    <citation type="submission" date="2021-02" db="EMBL/GenBank/DDBJ databases">
        <authorList>
            <person name="Nowell W R."/>
        </authorList>
    </citation>
    <scope>NUCLEOTIDE SEQUENCE</scope>
</reference>
<accession>A0A813XY22</accession>
<evidence type="ECO:0000313" key="2">
    <source>
        <dbReference type="EMBL" id="CAF0874949.1"/>
    </source>
</evidence>
<feature type="transmembrane region" description="Helical" evidence="1">
    <location>
        <begin position="130"/>
        <end position="151"/>
    </location>
</feature>
<dbReference type="Proteomes" id="UP000663870">
    <property type="component" value="Unassembled WGS sequence"/>
</dbReference>
<gene>
    <name evidence="2" type="ORF">JXQ802_LOCUS7860</name>
    <name evidence="3" type="ORF">JXQ802_LOCUS7902</name>
    <name evidence="4" type="ORF">PYM288_LOCUS8368</name>
</gene>
<dbReference type="EMBL" id="CAJNOL010000134">
    <property type="protein sequence ID" value="CAF0874949.1"/>
    <property type="molecule type" value="Genomic_DNA"/>
</dbReference>
<feature type="transmembrane region" description="Helical" evidence="1">
    <location>
        <begin position="31"/>
        <end position="50"/>
    </location>
</feature>
<dbReference type="Proteomes" id="UP000663854">
    <property type="component" value="Unassembled WGS sequence"/>
</dbReference>
<feature type="transmembrane region" description="Helical" evidence="1">
    <location>
        <begin position="163"/>
        <end position="192"/>
    </location>
</feature>
<dbReference type="EMBL" id="CAJNOH010000111">
    <property type="protein sequence ID" value="CAF0877454.1"/>
    <property type="molecule type" value="Genomic_DNA"/>
</dbReference>
<dbReference type="Gene3D" id="1.20.140.150">
    <property type="match status" value="1"/>
</dbReference>
<evidence type="ECO:0000313" key="4">
    <source>
        <dbReference type="EMBL" id="CAF0877454.1"/>
    </source>
</evidence>
<sequence length="315" mass="35953">MIRVFCIFNGVKWFELSTNTYIIIMVEKAKIFYFSVFILVVFAFIFHVNAMGHHHWKKADARNSTSSTFGGFNYTSIGLFTRCEVSNDYKAETCFPNMFPSNNSCNYRTDCQQRASNPYCPCDYLPSTKGIAACTIIAAIFLGLTIIILFIHSINTSETRSIGMFLSVLPLILLLLAFAFILTALILVGSYLSRDVMYLVYRSTDTVDKLNIKTGHSPVIDSSILLDKKYDNIRIEAINAGIILKETNEKIDEIINDGHIIKSHAYDIRSNALRFYENLIQSKKFIQYCQLIFILIIITIMSIFIGKFFTRKKNS</sequence>
<evidence type="ECO:0000313" key="3">
    <source>
        <dbReference type="EMBL" id="CAF0875835.1"/>
    </source>
</evidence>
<evidence type="ECO:0000256" key="1">
    <source>
        <dbReference type="SAM" id="Phobius"/>
    </source>
</evidence>
<keyword evidence="6" id="KW-1185">Reference proteome</keyword>